<dbReference type="InterPro" id="IPR022813">
    <property type="entry name" value="SecD/SecF_arch_bac"/>
</dbReference>
<dbReference type="Pfam" id="PF07549">
    <property type="entry name" value="Sec_GG"/>
    <property type="match status" value="1"/>
</dbReference>
<gene>
    <name evidence="9" type="primary">secF</name>
    <name evidence="11" type="ORF">GGQ98_002386</name>
</gene>
<keyword evidence="2 9" id="KW-0813">Transport</keyword>
<dbReference type="PANTHER" id="PTHR30081:SF8">
    <property type="entry name" value="PROTEIN TRANSLOCASE SUBUNIT SECF"/>
    <property type="match status" value="1"/>
</dbReference>
<dbReference type="NCBIfam" id="TIGR00916">
    <property type="entry name" value="2A0604s01"/>
    <property type="match status" value="1"/>
</dbReference>
<accession>A0A7W7B2P9</accession>
<dbReference type="EMBL" id="JACHNZ010000027">
    <property type="protein sequence ID" value="MBB4632759.1"/>
    <property type="molecule type" value="Genomic_DNA"/>
</dbReference>
<keyword evidence="3 9" id="KW-1003">Cell membrane</keyword>
<dbReference type="Proteomes" id="UP000566324">
    <property type="component" value="Unassembled WGS sequence"/>
</dbReference>
<dbReference type="Gene3D" id="1.20.1640.10">
    <property type="entry name" value="Multidrug efflux transporter AcrB transmembrane domain"/>
    <property type="match status" value="1"/>
</dbReference>
<organism evidence="11 12">
    <name type="scientific">Sphingosinicella soli</name>
    <dbReference type="NCBI Taxonomy" id="333708"/>
    <lineage>
        <taxon>Bacteria</taxon>
        <taxon>Pseudomonadati</taxon>
        <taxon>Pseudomonadota</taxon>
        <taxon>Alphaproteobacteria</taxon>
        <taxon>Sphingomonadales</taxon>
        <taxon>Sphingosinicellaceae</taxon>
        <taxon>Sphingosinicella</taxon>
    </lineage>
</organism>
<dbReference type="InterPro" id="IPR022646">
    <property type="entry name" value="SecD/SecF_CS"/>
</dbReference>
<keyword evidence="6 9" id="KW-1133">Transmembrane helix</keyword>
<name>A0A7W7B2P9_9SPHN</name>
<dbReference type="InterPro" id="IPR055344">
    <property type="entry name" value="SecD_SecF_C_bact"/>
</dbReference>
<dbReference type="InterPro" id="IPR048634">
    <property type="entry name" value="SecD_SecF_C"/>
</dbReference>
<dbReference type="NCBIfam" id="TIGR00966">
    <property type="entry name" value="transloc_SecF"/>
    <property type="match status" value="1"/>
</dbReference>
<dbReference type="SUPFAM" id="SSF82866">
    <property type="entry name" value="Multidrug efflux transporter AcrB transmembrane domain"/>
    <property type="match status" value="1"/>
</dbReference>
<evidence type="ECO:0000256" key="8">
    <source>
        <dbReference type="ARBA" id="ARBA00023136"/>
    </source>
</evidence>
<keyword evidence="7 9" id="KW-0811">Translocation</keyword>
<feature type="transmembrane region" description="Helical" evidence="9">
    <location>
        <begin position="143"/>
        <end position="160"/>
    </location>
</feature>
<comment type="function">
    <text evidence="9">Part of the Sec protein translocase complex. Interacts with the SecYEG preprotein conducting channel. SecDF uses the proton motive force (PMF) to complete protein translocation after the ATP-dependent function of SecA.</text>
</comment>
<dbReference type="PANTHER" id="PTHR30081">
    <property type="entry name" value="PROTEIN-EXPORT MEMBRANE PROTEIN SEC"/>
    <property type="match status" value="1"/>
</dbReference>
<keyword evidence="8 9" id="KW-0472">Membrane</keyword>
<sequence>MRLFKMIPDNTNLPFMKWRFWAVGISAALLVASVGVFFAKGLNFGVDFAGGLMIEVGFEQPADLDDLRGKVNSLGIGEGSIQEFGAPEIVSIRLPLPEGEDDEAVQRVVTSVQQSISGDYPDANFRRVETVSGKVSGELVRDGTLAAGLAMLAVAAYIWFRFEWQFGVGGLVSLIHDVFLTIGFFAWTQLEFNLNTVAAILTIIGYSLNDTIVNYDRIRENLRKYRKMDIVPLLDLSINEMLARTTMTSVTMILALGALVIWGGDVLFGFSVAMLLGIFIGTFSSIYIAGPLLLWMGVSPNTFVAPEVANAAAGAERTGNG</sequence>
<dbReference type="InterPro" id="IPR005665">
    <property type="entry name" value="SecF_bac"/>
</dbReference>
<evidence type="ECO:0000256" key="9">
    <source>
        <dbReference type="HAMAP-Rule" id="MF_01464"/>
    </source>
</evidence>
<comment type="subunit">
    <text evidence="9">Forms a complex with SecD. Part of the essential Sec protein translocation apparatus which comprises SecA, SecYEG and auxiliary proteins SecDF-YajC and YidC.</text>
</comment>
<comment type="caution">
    <text evidence="11">The sequence shown here is derived from an EMBL/GenBank/DDBJ whole genome shotgun (WGS) entry which is preliminary data.</text>
</comment>
<dbReference type="GO" id="GO:0015450">
    <property type="term" value="F:protein-transporting ATPase activity"/>
    <property type="evidence" value="ECO:0007669"/>
    <property type="project" value="InterPro"/>
</dbReference>
<protein>
    <recommendedName>
        <fullName evidence="9">Protein-export membrane protein SecF</fullName>
    </recommendedName>
</protein>
<dbReference type="AlphaFoldDB" id="A0A7W7B2P9"/>
<dbReference type="GO" id="GO:0043952">
    <property type="term" value="P:protein transport by the Sec complex"/>
    <property type="evidence" value="ECO:0007669"/>
    <property type="project" value="UniProtKB-UniRule"/>
</dbReference>
<evidence type="ECO:0000256" key="7">
    <source>
        <dbReference type="ARBA" id="ARBA00023010"/>
    </source>
</evidence>
<evidence type="ECO:0000259" key="10">
    <source>
        <dbReference type="Pfam" id="PF02355"/>
    </source>
</evidence>
<dbReference type="HAMAP" id="MF_01464_B">
    <property type="entry name" value="SecF_B"/>
    <property type="match status" value="1"/>
</dbReference>
<comment type="similarity">
    <text evidence="9">Belongs to the SecD/SecF family. SecF subfamily.</text>
</comment>
<keyword evidence="12" id="KW-1185">Reference proteome</keyword>
<proteinExistence type="inferred from homology"/>
<feature type="transmembrane region" description="Helical" evidence="9">
    <location>
        <begin position="236"/>
        <end position="262"/>
    </location>
</feature>
<evidence type="ECO:0000313" key="11">
    <source>
        <dbReference type="EMBL" id="MBB4632759.1"/>
    </source>
</evidence>
<feature type="transmembrane region" description="Helical" evidence="9">
    <location>
        <begin position="20"/>
        <end position="39"/>
    </location>
</feature>
<evidence type="ECO:0000256" key="5">
    <source>
        <dbReference type="ARBA" id="ARBA00022927"/>
    </source>
</evidence>
<dbReference type="InterPro" id="IPR022645">
    <property type="entry name" value="SecD/SecF_bac"/>
</dbReference>
<evidence type="ECO:0000256" key="4">
    <source>
        <dbReference type="ARBA" id="ARBA00022692"/>
    </source>
</evidence>
<dbReference type="Pfam" id="PF02355">
    <property type="entry name" value="SecD_SecF_C"/>
    <property type="match status" value="1"/>
</dbReference>
<keyword evidence="5 9" id="KW-0653">Protein transport</keyword>
<comment type="subcellular location">
    <subcellularLocation>
        <location evidence="1 9">Cell membrane</location>
        <topology evidence="1 9">Multi-pass membrane protein</topology>
    </subcellularLocation>
</comment>
<feature type="domain" description="Protein export membrane protein SecD/SecF C-terminal" evidence="10">
    <location>
        <begin position="119"/>
        <end position="297"/>
    </location>
</feature>
<dbReference type="RefSeq" id="WP_184069760.1">
    <property type="nucleotide sequence ID" value="NZ_JACHNZ010000027.1"/>
</dbReference>
<dbReference type="PRINTS" id="PR01755">
    <property type="entry name" value="SECFTRNLCASE"/>
</dbReference>
<evidence type="ECO:0000313" key="12">
    <source>
        <dbReference type="Proteomes" id="UP000566324"/>
    </source>
</evidence>
<reference evidence="11 12" key="1">
    <citation type="submission" date="2020-08" db="EMBL/GenBank/DDBJ databases">
        <title>Genomic Encyclopedia of Type Strains, Phase IV (KMG-IV): sequencing the most valuable type-strain genomes for metagenomic binning, comparative biology and taxonomic classification.</title>
        <authorList>
            <person name="Goeker M."/>
        </authorList>
    </citation>
    <scope>NUCLEOTIDE SEQUENCE [LARGE SCALE GENOMIC DNA]</scope>
    <source>
        <strain evidence="11 12">DSM 17328</strain>
    </source>
</reference>
<evidence type="ECO:0000256" key="6">
    <source>
        <dbReference type="ARBA" id="ARBA00022989"/>
    </source>
</evidence>
<feature type="transmembrane region" description="Helical" evidence="9">
    <location>
        <begin position="268"/>
        <end position="289"/>
    </location>
</feature>
<evidence type="ECO:0000256" key="3">
    <source>
        <dbReference type="ARBA" id="ARBA00022475"/>
    </source>
</evidence>
<feature type="transmembrane region" description="Helical" evidence="9">
    <location>
        <begin position="167"/>
        <end position="188"/>
    </location>
</feature>
<dbReference type="GO" id="GO:0065002">
    <property type="term" value="P:intracellular protein transmembrane transport"/>
    <property type="evidence" value="ECO:0007669"/>
    <property type="project" value="UniProtKB-UniRule"/>
</dbReference>
<keyword evidence="4 9" id="KW-0812">Transmembrane</keyword>
<evidence type="ECO:0000256" key="2">
    <source>
        <dbReference type="ARBA" id="ARBA00022448"/>
    </source>
</evidence>
<comment type="caution">
    <text evidence="9">Lacks conserved residue(s) required for the propagation of feature annotation.</text>
</comment>
<dbReference type="GO" id="GO:0005886">
    <property type="term" value="C:plasma membrane"/>
    <property type="evidence" value="ECO:0007669"/>
    <property type="project" value="UniProtKB-SubCell"/>
</dbReference>
<evidence type="ECO:0000256" key="1">
    <source>
        <dbReference type="ARBA" id="ARBA00004651"/>
    </source>
</evidence>
<dbReference type="GO" id="GO:0006605">
    <property type="term" value="P:protein targeting"/>
    <property type="evidence" value="ECO:0007669"/>
    <property type="project" value="UniProtKB-UniRule"/>
</dbReference>